<dbReference type="Pfam" id="PF10617">
    <property type="entry name" value="DUF2474"/>
    <property type="match status" value="1"/>
</dbReference>
<accession>N9N2W4</accession>
<dbReference type="RefSeq" id="WP_005183142.1">
    <property type="nucleotide sequence ID" value="NZ_KB850048.1"/>
</dbReference>
<reference evidence="2 3" key="1">
    <citation type="submission" date="2013-02" db="EMBL/GenBank/DDBJ databases">
        <title>The Genome Sequence of Acinetobacter sp. ANC 4105.</title>
        <authorList>
            <consortium name="The Broad Institute Genome Sequencing Platform"/>
            <consortium name="The Broad Institute Genome Sequencing Center for Infectious Disease"/>
            <person name="Cerqueira G."/>
            <person name="Feldgarden M."/>
            <person name="Courvalin P."/>
            <person name="Perichon B."/>
            <person name="Grillot-Courvalin C."/>
            <person name="Clermont D."/>
            <person name="Rocha E."/>
            <person name="Yoon E.-J."/>
            <person name="Nemec A."/>
            <person name="Walker B."/>
            <person name="Young S.K."/>
            <person name="Zeng Q."/>
            <person name="Gargeya S."/>
            <person name="Fitzgerald M."/>
            <person name="Haas B."/>
            <person name="Abouelleil A."/>
            <person name="Alvarado L."/>
            <person name="Arachchi H.M."/>
            <person name="Berlin A.M."/>
            <person name="Chapman S.B."/>
            <person name="Dewar J."/>
            <person name="Goldberg J."/>
            <person name="Griggs A."/>
            <person name="Gujja S."/>
            <person name="Hansen M."/>
            <person name="Howarth C."/>
            <person name="Imamovic A."/>
            <person name="Larimer J."/>
            <person name="McCowan C."/>
            <person name="Murphy C."/>
            <person name="Neiman D."/>
            <person name="Pearson M."/>
            <person name="Priest M."/>
            <person name="Roberts A."/>
            <person name="Saif S."/>
            <person name="Shea T."/>
            <person name="Sisk P."/>
            <person name="Sykes S."/>
            <person name="Wortman J."/>
            <person name="Nusbaum C."/>
            <person name="Birren B."/>
        </authorList>
    </citation>
    <scope>NUCLEOTIDE SEQUENCE [LARGE SCALE GENOMIC DNA]</scope>
    <source>
        <strain evidence="2 3">ANC 4105</strain>
    </source>
</reference>
<evidence type="ECO:0000313" key="3">
    <source>
        <dbReference type="Proteomes" id="UP000013261"/>
    </source>
</evidence>
<evidence type="ECO:0008006" key="4">
    <source>
        <dbReference type="Google" id="ProtNLM"/>
    </source>
</evidence>
<keyword evidence="1" id="KW-0812">Transmembrane</keyword>
<feature type="transmembrane region" description="Helical" evidence="1">
    <location>
        <begin position="6"/>
        <end position="31"/>
    </location>
</feature>
<evidence type="ECO:0000313" key="2">
    <source>
        <dbReference type="EMBL" id="ENW97186.1"/>
    </source>
</evidence>
<name>N9N2W4_9GAMM</name>
<dbReference type="HOGENOM" id="CLU_217793_1_0_6"/>
<comment type="caution">
    <text evidence="2">The sequence shown here is derived from an EMBL/GenBank/DDBJ whole genome shotgun (WGS) entry which is preliminary data.</text>
</comment>
<evidence type="ECO:0000256" key="1">
    <source>
        <dbReference type="SAM" id="Phobius"/>
    </source>
</evidence>
<dbReference type="AlphaFoldDB" id="N9N2W4"/>
<protein>
    <recommendedName>
        <fullName evidence="4">DUF2474 domain-containing protein</fullName>
    </recommendedName>
</protein>
<gene>
    <name evidence="2" type="ORF">F904_00019</name>
</gene>
<keyword evidence="3" id="KW-1185">Reference proteome</keyword>
<dbReference type="Proteomes" id="UP000013261">
    <property type="component" value="Unassembled WGS sequence"/>
</dbReference>
<dbReference type="OrthoDB" id="6702594at2"/>
<keyword evidence="1" id="KW-0472">Membrane</keyword>
<organism evidence="2 3">
    <name type="scientific">Acinetobacter dispersus</name>
    <dbReference type="NCBI Taxonomy" id="70348"/>
    <lineage>
        <taxon>Bacteria</taxon>
        <taxon>Pseudomonadati</taxon>
        <taxon>Pseudomonadota</taxon>
        <taxon>Gammaproteobacteria</taxon>
        <taxon>Moraxellales</taxon>
        <taxon>Moraxellaceae</taxon>
        <taxon>Acinetobacter</taxon>
    </lineage>
</organism>
<keyword evidence="1" id="KW-1133">Transmembrane helix</keyword>
<dbReference type="InterPro" id="IPR018895">
    <property type="entry name" value="DUF2474"/>
</dbReference>
<sequence length="36" mass="4102">MKLSQTGWFILLWVAGVLTLGVIAGFFRFLIQLAYQ</sequence>
<proteinExistence type="predicted"/>
<dbReference type="EMBL" id="APRL01000001">
    <property type="protein sequence ID" value="ENW97186.1"/>
    <property type="molecule type" value="Genomic_DNA"/>
</dbReference>